<sequence>MIKKELLLNTFSEEDINLAIKVYEKYKLAYEKGIPVYVNEFIPPSIWYFFLENSKKSEVMVETSGVFEEAERRIIFFNNFYDSSYPIKVLEIRNKSNFSKLEHKDYLGAVLSLGIERSKLGDVVNLENAAYFPVLEEISEYIINNLSIIGRSPVEIKEIKDFNILPEIRFEETIINLASMRLDNIVSKLANISRAKASQIIDNGKVLINYARAKDKSQEIKKNDRITIRGIGKFAIGDLVGTTRSAKVKVIIKKYK</sequence>
<dbReference type="Gene3D" id="3.30.70.330">
    <property type="match status" value="1"/>
</dbReference>
<dbReference type="AlphaFoldDB" id="A0A343JAV4"/>
<dbReference type="PROSITE" id="PS50889">
    <property type="entry name" value="S4"/>
    <property type="match status" value="1"/>
</dbReference>
<evidence type="ECO:0000313" key="3">
    <source>
        <dbReference type="EMBL" id="ASW42662.1"/>
    </source>
</evidence>
<evidence type="ECO:0000259" key="2">
    <source>
        <dbReference type="SMART" id="SM00363"/>
    </source>
</evidence>
<feature type="domain" description="RNA-binding S4" evidence="2">
    <location>
        <begin position="180"/>
        <end position="237"/>
    </location>
</feature>
<name>A0A343JAV4_9CLOT</name>
<dbReference type="EMBL" id="CP016786">
    <property type="protein sequence ID" value="ASW42662.1"/>
    <property type="molecule type" value="Genomic_DNA"/>
</dbReference>
<reference evidence="3 4" key="1">
    <citation type="submission" date="2016-08" db="EMBL/GenBank/DDBJ databases">
        <title>Complete Genome Sequence Of The Indigo Reducing Clostridium isatidis DSM15098.</title>
        <authorList>
            <person name="Little G.T."/>
            <person name="Minton N.P."/>
        </authorList>
    </citation>
    <scope>NUCLEOTIDE SEQUENCE [LARGE SCALE GENOMIC DNA]</scope>
    <source>
        <strain evidence="3 4">DSM 15098</strain>
    </source>
</reference>
<gene>
    <name evidence="3" type="ORF">BEN51_03955</name>
</gene>
<dbReference type="KEGG" id="cia:BEN51_03955"/>
<evidence type="ECO:0000313" key="4">
    <source>
        <dbReference type="Proteomes" id="UP000264883"/>
    </source>
</evidence>
<dbReference type="PANTHER" id="PTHR13633">
    <property type="entry name" value="MITOCHONDRIAL TRANSCRIPTION RESCUE FACTOR 1"/>
    <property type="match status" value="1"/>
</dbReference>
<dbReference type="InterPro" id="IPR002942">
    <property type="entry name" value="S4_RNA-bd"/>
</dbReference>
<dbReference type="Pfam" id="PF01479">
    <property type="entry name" value="S4"/>
    <property type="match status" value="1"/>
</dbReference>
<dbReference type="OrthoDB" id="9812787at2"/>
<organism evidence="3 4">
    <name type="scientific">Clostridium isatidis</name>
    <dbReference type="NCBI Taxonomy" id="182773"/>
    <lineage>
        <taxon>Bacteria</taxon>
        <taxon>Bacillati</taxon>
        <taxon>Bacillota</taxon>
        <taxon>Clostridia</taxon>
        <taxon>Eubacteriales</taxon>
        <taxon>Clostridiaceae</taxon>
        <taxon>Clostridium</taxon>
    </lineage>
</organism>
<keyword evidence="4" id="KW-1185">Reference proteome</keyword>
<dbReference type="InterPro" id="IPR036986">
    <property type="entry name" value="S4_RNA-bd_sf"/>
</dbReference>
<proteinExistence type="predicted"/>
<protein>
    <submittedName>
        <fullName evidence="3">RNA-binding protein</fullName>
    </submittedName>
</protein>
<dbReference type="PANTHER" id="PTHR13633:SF3">
    <property type="entry name" value="MITOCHONDRIAL TRANSCRIPTION RESCUE FACTOR 1"/>
    <property type="match status" value="1"/>
</dbReference>
<dbReference type="Proteomes" id="UP000264883">
    <property type="component" value="Chromosome"/>
</dbReference>
<dbReference type="InterPro" id="IPR040591">
    <property type="entry name" value="RqcP2_RBD"/>
</dbReference>
<dbReference type="CDD" id="cd00165">
    <property type="entry name" value="S4"/>
    <property type="match status" value="1"/>
</dbReference>
<dbReference type="Pfam" id="PF17774">
    <property type="entry name" value="YlmH_RBD"/>
    <property type="match status" value="1"/>
</dbReference>
<keyword evidence="1" id="KW-0694">RNA-binding</keyword>
<evidence type="ECO:0000256" key="1">
    <source>
        <dbReference type="PROSITE-ProRule" id="PRU00182"/>
    </source>
</evidence>
<dbReference type="InterPro" id="IPR012677">
    <property type="entry name" value="Nucleotide-bd_a/b_plait_sf"/>
</dbReference>
<accession>A0A343JAV4</accession>
<dbReference type="SUPFAM" id="SSF55174">
    <property type="entry name" value="Alpha-L RNA-binding motif"/>
    <property type="match status" value="1"/>
</dbReference>
<dbReference type="GO" id="GO:0003723">
    <property type="term" value="F:RNA binding"/>
    <property type="evidence" value="ECO:0007669"/>
    <property type="project" value="UniProtKB-KW"/>
</dbReference>
<dbReference type="RefSeq" id="WP_119864798.1">
    <property type="nucleotide sequence ID" value="NZ_CP016786.1"/>
</dbReference>
<dbReference type="Gene3D" id="3.10.290.10">
    <property type="entry name" value="RNA-binding S4 domain"/>
    <property type="match status" value="1"/>
</dbReference>
<dbReference type="SMART" id="SM00363">
    <property type="entry name" value="S4"/>
    <property type="match status" value="1"/>
</dbReference>